<gene>
    <name evidence="8" type="ORF">V5799_012001</name>
</gene>
<dbReference type="GO" id="GO:0030170">
    <property type="term" value="F:pyridoxal phosphate binding"/>
    <property type="evidence" value="ECO:0007669"/>
    <property type="project" value="InterPro"/>
</dbReference>
<dbReference type="GO" id="GO:0016212">
    <property type="term" value="F:kynurenine-oxoglutarate transaminase activity"/>
    <property type="evidence" value="ECO:0007669"/>
    <property type="project" value="UniProtKB-EC"/>
</dbReference>
<dbReference type="AlphaFoldDB" id="A0AAQ4EFR3"/>
<dbReference type="EC" id="2.6.1.7" evidence="2"/>
<dbReference type="InterPro" id="IPR051326">
    <property type="entry name" value="Kynurenine-oxoglutarate_AT"/>
</dbReference>
<evidence type="ECO:0000256" key="1">
    <source>
        <dbReference type="ARBA" id="ARBA00001933"/>
    </source>
</evidence>
<dbReference type="InterPro" id="IPR015422">
    <property type="entry name" value="PyrdxlP-dep_Trfase_small"/>
</dbReference>
<proteinExistence type="predicted"/>
<dbReference type="Pfam" id="PF00155">
    <property type="entry name" value="Aminotran_1_2"/>
    <property type="match status" value="2"/>
</dbReference>
<dbReference type="InterPro" id="IPR015421">
    <property type="entry name" value="PyrdxlP-dep_Trfase_major"/>
</dbReference>
<comment type="pathway">
    <text evidence="6">Amino-acid degradation; L-kynurenine degradation; kynurenate from L-kynurenine: step 1/2.</text>
</comment>
<dbReference type="SUPFAM" id="SSF53383">
    <property type="entry name" value="PLP-dependent transferases"/>
    <property type="match status" value="1"/>
</dbReference>
<evidence type="ECO:0000259" key="7">
    <source>
        <dbReference type="Pfam" id="PF00155"/>
    </source>
</evidence>
<dbReference type="InterPro" id="IPR004839">
    <property type="entry name" value="Aminotransferase_I/II_large"/>
</dbReference>
<protein>
    <recommendedName>
        <fullName evidence="2">kynurenine--oxoglutarate transaminase</fullName>
        <ecNumber evidence="2">2.6.1.7</ecNumber>
    </recommendedName>
</protein>
<dbReference type="PANTHER" id="PTHR43807">
    <property type="entry name" value="FI04487P"/>
    <property type="match status" value="1"/>
</dbReference>
<reference evidence="8 9" key="1">
    <citation type="journal article" date="2023" name="Arcadia Sci">
        <title>De novo assembly of a long-read Amblyomma americanum tick genome.</title>
        <authorList>
            <person name="Chou S."/>
            <person name="Poskanzer K.E."/>
            <person name="Rollins M."/>
            <person name="Thuy-Boun P.S."/>
        </authorList>
    </citation>
    <scope>NUCLEOTIDE SEQUENCE [LARGE SCALE GENOMIC DNA]</scope>
    <source>
        <strain evidence="8">F_SG_1</strain>
        <tissue evidence="8">Salivary glands</tissue>
    </source>
</reference>
<keyword evidence="3" id="KW-0032">Aminotransferase</keyword>
<dbReference type="Gene3D" id="3.40.640.10">
    <property type="entry name" value="Type I PLP-dependent aspartate aminotransferase-like (Major domain)"/>
    <property type="match status" value="2"/>
</dbReference>
<organism evidence="8 9">
    <name type="scientific">Amblyomma americanum</name>
    <name type="common">Lone star tick</name>
    <dbReference type="NCBI Taxonomy" id="6943"/>
    <lineage>
        <taxon>Eukaryota</taxon>
        <taxon>Metazoa</taxon>
        <taxon>Ecdysozoa</taxon>
        <taxon>Arthropoda</taxon>
        <taxon>Chelicerata</taxon>
        <taxon>Arachnida</taxon>
        <taxon>Acari</taxon>
        <taxon>Parasitiformes</taxon>
        <taxon>Ixodida</taxon>
        <taxon>Ixodoidea</taxon>
        <taxon>Ixodidae</taxon>
        <taxon>Amblyomminae</taxon>
        <taxon>Amblyomma</taxon>
    </lineage>
</organism>
<feature type="domain" description="Aminotransferase class I/classII large" evidence="7">
    <location>
        <begin position="164"/>
        <end position="264"/>
    </location>
</feature>
<dbReference type="EMBL" id="JARKHS020016869">
    <property type="protein sequence ID" value="KAK8773468.1"/>
    <property type="molecule type" value="Genomic_DNA"/>
</dbReference>
<dbReference type="PANTHER" id="PTHR43807:SF20">
    <property type="entry name" value="FI04487P"/>
    <property type="match status" value="1"/>
</dbReference>
<feature type="domain" description="Aminotransferase class I/classII large" evidence="7">
    <location>
        <begin position="71"/>
        <end position="156"/>
    </location>
</feature>
<dbReference type="GO" id="GO:0005739">
    <property type="term" value="C:mitochondrion"/>
    <property type="evidence" value="ECO:0007669"/>
    <property type="project" value="TreeGrafter"/>
</dbReference>
<evidence type="ECO:0000256" key="2">
    <source>
        <dbReference type="ARBA" id="ARBA00012751"/>
    </source>
</evidence>
<comment type="caution">
    <text evidence="8">The sequence shown here is derived from an EMBL/GenBank/DDBJ whole genome shotgun (WGS) entry which is preliminary data.</text>
</comment>
<name>A0AAQ4EFR3_AMBAM</name>
<dbReference type="Proteomes" id="UP001321473">
    <property type="component" value="Unassembled WGS sequence"/>
</dbReference>
<keyword evidence="5" id="KW-0663">Pyridoxal phosphate</keyword>
<keyword evidence="4" id="KW-0808">Transferase</keyword>
<evidence type="ECO:0000313" key="8">
    <source>
        <dbReference type="EMBL" id="KAK8773468.1"/>
    </source>
</evidence>
<accession>A0AAQ4EFR3</accession>
<dbReference type="InterPro" id="IPR015424">
    <property type="entry name" value="PyrdxlP-dep_Trfase"/>
</dbReference>
<dbReference type="Gene3D" id="3.90.1150.10">
    <property type="entry name" value="Aspartate Aminotransferase, domain 1"/>
    <property type="match status" value="1"/>
</dbReference>
<evidence type="ECO:0000256" key="5">
    <source>
        <dbReference type="ARBA" id="ARBA00022898"/>
    </source>
</evidence>
<evidence type="ECO:0000313" key="9">
    <source>
        <dbReference type="Proteomes" id="UP001321473"/>
    </source>
</evidence>
<keyword evidence="9" id="KW-1185">Reference proteome</keyword>
<dbReference type="CDD" id="cd00609">
    <property type="entry name" value="AAT_like"/>
    <property type="match status" value="1"/>
</dbReference>
<evidence type="ECO:0000256" key="4">
    <source>
        <dbReference type="ARBA" id="ARBA00022679"/>
    </source>
</evidence>
<evidence type="ECO:0000256" key="6">
    <source>
        <dbReference type="ARBA" id="ARBA00024016"/>
    </source>
</evidence>
<comment type="cofactor">
    <cofactor evidence="1">
        <name>pyridoxal 5'-phosphate</name>
        <dbReference type="ChEBI" id="CHEBI:597326"/>
    </cofactor>
</comment>
<sequence length="286" mass="31699">MLFVVMLECAVEQSHEADTLLDVAAIFEPHCPTLVLNKDSTYKMAQAEVSKRFQGLGRLIREEAPSPSGTVDLGKGFPDFPPPDFLVKALQEATLSSTLHQYTRGFGHPRLVNALSNIYSSLTGRRIDPCNEVLVTAGAIGALYASFHGLLDPGDENKNQGLISSADWVLDPVELASKFNSKTKMILLNTPQNPLGKVYSREELEMVAQLCRAHDVICVMDEVYEWIIYEGVKHVRMNTLPDMWERTITIGSAGKAFSITGWRVRPFPIVFSFHKSTGKNLWGSGD</sequence>
<evidence type="ECO:0000256" key="3">
    <source>
        <dbReference type="ARBA" id="ARBA00022576"/>
    </source>
</evidence>